<comment type="caution">
    <text evidence="10">The sequence shown here is derived from an EMBL/GenBank/DDBJ whole genome shotgun (WGS) entry which is preliminary data.</text>
</comment>
<feature type="transmembrane region" description="Helical" evidence="8">
    <location>
        <begin position="217"/>
        <end position="238"/>
    </location>
</feature>
<dbReference type="RefSeq" id="WP_150435964.1">
    <property type="nucleotide sequence ID" value="NZ_VYKJ01000008.1"/>
</dbReference>
<gene>
    <name evidence="10" type="ORF">FJU30_15915</name>
</gene>
<dbReference type="Proteomes" id="UP000335415">
    <property type="component" value="Unassembled WGS sequence"/>
</dbReference>
<feature type="transmembrane region" description="Helical" evidence="8">
    <location>
        <begin position="277"/>
        <end position="297"/>
    </location>
</feature>
<dbReference type="EMBL" id="VYKJ01000008">
    <property type="protein sequence ID" value="KAA8998487.1"/>
    <property type="molecule type" value="Genomic_DNA"/>
</dbReference>
<dbReference type="InterPro" id="IPR037185">
    <property type="entry name" value="EmrE-like"/>
</dbReference>
<feature type="transmembrane region" description="Helical" evidence="8">
    <location>
        <begin position="35"/>
        <end position="55"/>
    </location>
</feature>
<evidence type="ECO:0000256" key="2">
    <source>
        <dbReference type="ARBA" id="ARBA00009853"/>
    </source>
</evidence>
<protein>
    <recommendedName>
        <fullName evidence="7">Threonine/homoserine exporter RhtA</fullName>
    </recommendedName>
</protein>
<dbReference type="SUPFAM" id="SSF103481">
    <property type="entry name" value="Multidrug resistance efflux transporter EmrE"/>
    <property type="match status" value="2"/>
</dbReference>
<feature type="transmembrane region" description="Helical" evidence="8">
    <location>
        <begin position="185"/>
        <end position="205"/>
    </location>
</feature>
<name>A0A5J5FZ98_9GAMM</name>
<keyword evidence="11" id="KW-1185">Reference proteome</keyword>
<feature type="transmembrane region" description="Helical" evidence="8">
    <location>
        <begin position="96"/>
        <end position="116"/>
    </location>
</feature>
<dbReference type="PANTHER" id="PTHR32322">
    <property type="entry name" value="INNER MEMBRANE TRANSPORTER"/>
    <property type="match status" value="1"/>
</dbReference>
<organism evidence="10 11">
    <name type="scientific">Affinibrenneria salicis</name>
    <dbReference type="NCBI Taxonomy" id="2590031"/>
    <lineage>
        <taxon>Bacteria</taxon>
        <taxon>Pseudomonadati</taxon>
        <taxon>Pseudomonadota</taxon>
        <taxon>Gammaproteobacteria</taxon>
        <taxon>Enterobacterales</taxon>
        <taxon>Pectobacteriaceae</taxon>
        <taxon>Affinibrenneria</taxon>
    </lineage>
</organism>
<proteinExistence type="inferred from homology"/>
<keyword evidence="3" id="KW-1003">Cell membrane</keyword>
<evidence type="ECO:0000256" key="7">
    <source>
        <dbReference type="ARBA" id="ARBA00040595"/>
    </source>
</evidence>
<keyword evidence="6 8" id="KW-0472">Membrane</keyword>
<feature type="domain" description="EamA" evidence="9">
    <location>
        <begin position="8"/>
        <end position="140"/>
    </location>
</feature>
<dbReference type="GO" id="GO:0005886">
    <property type="term" value="C:plasma membrane"/>
    <property type="evidence" value="ECO:0007669"/>
    <property type="project" value="UniProtKB-SubCell"/>
</dbReference>
<feature type="transmembrane region" description="Helical" evidence="8">
    <location>
        <begin position="67"/>
        <end position="90"/>
    </location>
</feature>
<evidence type="ECO:0000313" key="10">
    <source>
        <dbReference type="EMBL" id="KAA8998487.1"/>
    </source>
</evidence>
<evidence type="ECO:0000256" key="8">
    <source>
        <dbReference type="SAM" id="Phobius"/>
    </source>
</evidence>
<feature type="transmembrane region" description="Helical" evidence="8">
    <location>
        <begin position="7"/>
        <end position="29"/>
    </location>
</feature>
<feature type="transmembrane region" description="Helical" evidence="8">
    <location>
        <begin position="123"/>
        <end position="140"/>
    </location>
</feature>
<reference evidence="10 11" key="1">
    <citation type="submission" date="2019-09" db="EMBL/GenBank/DDBJ databases">
        <authorList>
            <person name="Li Y."/>
        </authorList>
    </citation>
    <scope>NUCLEOTIDE SEQUENCE [LARGE SCALE GENOMIC DNA]</scope>
    <source>
        <strain evidence="10 11">L3-3HA</strain>
    </source>
</reference>
<dbReference type="AlphaFoldDB" id="A0A5J5FZ98"/>
<dbReference type="OrthoDB" id="4167046at2"/>
<dbReference type="PANTHER" id="PTHR32322:SF18">
    <property type="entry name" value="S-ADENOSYLMETHIONINE_S-ADENOSYLHOMOCYSTEINE TRANSPORTER"/>
    <property type="match status" value="1"/>
</dbReference>
<feature type="transmembrane region" description="Helical" evidence="8">
    <location>
        <begin position="245"/>
        <end position="265"/>
    </location>
</feature>
<dbReference type="InterPro" id="IPR000620">
    <property type="entry name" value="EamA_dom"/>
</dbReference>
<feature type="domain" description="EamA" evidence="9">
    <location>
        <begin position="155"/>
        <end position="291"/>
    </location>
</feature>
<evidence type="ECO:0000256" key="5">
    <source>
        <dbReference type="ARBA" id="ARBA00022989"/>
    </source>
</evidence>
<sequence>MNKNIGVVFVVILSAFFWGSNFNVASLVVNPISPVFAASERFFIATIFIFLVLIIKGQCGLSTIRKDIFAIAVLGLIGITGLNVAFFIGMRSTSPMNGALIMATSPMTTALLNALLDKRRVPYINMVGMAISFIGVALVISDGKIVNLARMNFRSGDQLMMFANLSMAIYTVGCKRFIKTATPLQISSFTMLSGTIGIIIFTLLYPTEPQPFSAISLQSHVLLAYMGIAGSVLAYLFWNIGINRLGVPVTSIFFNFVPIFTMLISLCQGASLNMMQLNGTILVVAGVLITTQSARIINGMRYAFQRSH</sequence>
<keyword evidence="4 8" id="KW-0812">Transmembrane</keyword>
<dbReference type="InterPro" id="IPR050638">
    <property type="entry name" value="AA-Vitamin_Transporters"/>
</dbReference>
<dbReference type="Pfam" id="PF00892">
    <property type="entry name" value="EamA"/>
    <property type="match status" value="2"/>
</dbReference>
<evidence type="ECO:0000313" key="11">
    <source>
        <dbReference type="Proteomes" id="UP000335415"/>
    </source>
</evidence>
<comment type="subcellular location">
    <subcellularLocation>
        <location evidence="1">Cell membrane</location>
        <topology evidence="1">Multi-pass membrane protein</topology>
    </subcellularLocation>
</comment>
<evidence type="ECO:0000256" key="3">
    <source>
        <dbReference type="ARBA" id="ARBA00022475"/>
    </source>
</evidence>
<accession>A0A5J5FZ98</accession>
<keyword evidence="5 8" id="KW-1133">Transmembrane helix</keyword>
<evidence type="ECO:0000259" key="9">
    <source>
        <dbReference type="Pfam" id="PF00892"/>
    </source>
</evidence>
<evidence type="ECO:0000256" key="1">
    <source>
        <dbReference type="ARBA" id="ARBA00004651"/>
    </source>
</evidence>
<evidence type="ECO:0000256" key="4">
    <source>
        <dbReference type="ARBA" id="ARBA00022692"/>
    </source>
</evidence>
<evidence type="ECO:0000256" key="6">
    <source>
        <dbReference type="ARBA" id="ARBA00023136"/>
    </source>
</evidence>
<feature type="transmembrane region" description="Helical" evidence="8">
    <location>
        <begin position="160"/>
        <end position="178"/>
    </location>
</feature>
<comment type="similarity">
    <text evidence="2">Belongs to the drug/metabolite transporter (DMT) superfamily. 10 TMS drug/metabolite exporter (DME) (TC 2.A.7.3) family.</text>
</comment>